<name>A0A3P7EKG2_WUCBA</name>
<feature type="domain" description="BTBD8 BACK" evidence="1">
    <location>
        <begin position="1"/>
        <end position="120"/>
    </location>
</feature>
<dbReference type="OrthoDB" id="409642at2759"/>
<evidence type="ECO:0000259" key="1">
    <source>
        <dbReference type="Pfam" id="PF26017"/>
    </source>
</evidence>
<dbReference type="Proteomes" id="UP000270924">
    <property type="component" value="Unassembled WGS sequence"/>
</dbReference>
<dbReference type="Pfam" id="PF26017">
    <property type="entry name" value="BACK_BTBD8"/>
    <property type="match status" value="1"/>
</dbReference>
<gene>
    <name evidence="2" type="ORF">WBA_LOCUS9514</name>
</gene>
<protein>
    <recommendedName>
        <fullName evidence="1">BTBD8 BACK domain-containing protein</fullName>
    </recommendedName>
</protein>
<proteinExistence type="predicted"/>
<dbReference type="PANTHER" id="PTHR22427:SF7">
    <property type="entry name" value="GH15728P"/>
    <property type="match status" value="1"/>
</dbReference>
<feature type="non-terminal residue" evidence="2">
    <location>
        <position position="1"/>
    </location>
</feature>
<sequence>PCATCVSAVFDALPQFNAIRSLQSLYKEALSWQAKHFSRVWKGRVFMHLNPRWQKECFEAIVQELDEESLIDVLLGCQRLQVSLPRSKSSAAVAAAVQYLVNDLIEYTQEFLLQSFDLVISSQSFKCHGKGLALNLIVLEDILPPMIHTLSADIAIQTYLNLGDLLKIVISQQSTYKNSVRQIDHDEWNPM</sequence>
<dbReference type="OMA" id="HDEWNPM"/>
<accession>A0A3P7EKG2</accession>
<dbReference type="PANTHER" id="PTHR22427">
    <property type="entry name" value="GH15728P"/>
    <property type="match status" value="1"/>
</dbReference>
<keyword evidence="3" id="KW-1185">Reference proteome</keyword>
<dbReference type="EMBL" id="UYWW01009485">
    <property type="protein sequence ID" value="VDM16739.1"/>
    <property type="molecule type" value="Genomic_DNA"/>
</dbReference>
<dbReference type="AlphaFoldDB" id="A0A3P7EKG2"/>
<evidence type="ECO:0000313" key="2">
    <source>
        <dbReference type="EMBL" id="VDM16739.1"/>
    </source>
</evidence>
<dbReference type="InParanoid" id="A0A3P7EKG2"/>
<dbReference type="InterPro" id="IPR043225">
    <property type="entry name" value="BACK_BTBD8"/>
</dbReference>
<reference evidence="2 3" key="1">
    <citation type="submission" date="2018-11" db="EMBL/GenBank/DDBJ databases">
        <authorList>
            <consortium name="Pathogen Informatics"/>
        </authorList>
    </citation>
    <scope>NUCLEOTIDE SEQUENCE [LARGE SCALE GENOMIC DNA]</scope>
</reference>
<organism evidence="2 3">
    <name type="scientific">Wuchereria bancrofti</name>
    <dbReference type="NCBI Taxonomy" id="6293"/>
    <lineage>
        <taxon>Eukaryota</taxon>
        <taxon>Metazoa</taxon>
        <taxon>Ecdysozoa</taxon>
        <taxon>Nematoda</taxon>
        <taxon>Chromadorea</taxon>
        <taxon>Rhabditida</taxon>
        <taxon>Spirurina</taxon>
        <taxon>Spiruromorpha</taxon>
        <taxon>Filarioidea</taxon>
        <taxon>Onchocercidae</taxon>
        <taxon>Wuchereria</taxon>
    </lineage>
</organism>
<evidence type="ECO:0000313" key="3">
    <source>
        <dbReference type="Proteomes" id="UP000270924"/>
    </source>
</evidence>